<keyword evidence="3" id="KW-1185">Reference proteome</keyword>
<dbReference type="PROSITE" id="PS51257">
    <property type="entry name" value="PROKAR_LIPOPROTEIN"/>
    <property type="match status" value="1"/>
</dbReference>
<reference evidence="2 3" key="1">
    <citation type="journal article" date="2015" name="Plant Cell">
        <title>Oil accumulation by the oleaginous diatom Fistulifera solaris as revealed by the genome and transcriptome.</title>
        <authorList>
            <person name="Tanaka T."/>
            <person name="Maeda Y."/>
            <person name="Veluchamy A."/>
            <person name="Tanaka M."/>
            <person name="Abida H."/>
            <person name="Marechal E."/>
            <person name="Bowler C."/>
            <person name="Muto M."/>
            <person name="Sunaga Y."/>
            <person name="Tanaka M."/>
            <person name="Yoshino T."/>
            <person name="Taniguchi T."/>
            <person name="Fukuda Y."/>
            <person name="Nemoto M."/>
            <person name="Matsumoto M."/>
            <person name="Wong P.S."/>
            <person name="Aburatani S."/>
            <person name="Fujibuchi W."/>
        </authorList>
    </citation>
    <scope>NUCLEOTIDE SEQUENCE [LARGE SCALE GENOMIC DNA]</scope>
    <source>
        <strain evidence="2 3">JPCC DA0580</strain>
    </source>
</reference>
<dbReference type="InParanoid" id="A0A1Z5JJQ3"/>
<dbReference type="SUPFAM" id="SSF55961">
    <property type="entry name" value="Bet v1-like"/>
    <property type="match status" value="1"/>
</dbReference>
<sequence>MKSKITLALVIITVAITACEASVDRIQPHDHTGKLAPYFPRPFSEIKLTPQDEAQLARGKPVLKQIEGEGVVCIQDIHAPKAAVWNQILDFGMYKKKVNLVLHSSNYYVDKSNEEAKRIKTKVKLGILPGYSYDLYYDHIFYPQKDSMTWTLDYSRKSDMDDVSGQWHIEERDNGSKTRVFCACDVLLREFVPVSIMSSISRAALKLATGWVKKQSEQNADSFHVAEQFGYRRMTPVAVAV</sequence>
<dbReference type="Proteomes" id="UP000198406">
    <property type="component" value="Unassembled WGS sequence"/>
</dbReference>
<evidence type="ECO:0008006" key="4">
    <source>
        <dbReference type="Google" id="ProtNLM"/>
    </source>
</evidence>
<keyword evidence="1" id="KW-0732">Signal</keyword>
<feature type="chain" id="PRO_5013300843" description="Coenzyme Q-binding protein COQ10 START domain-containing protein" evidence="1">
    <location>
        <begin position="22"/>
        <end position="241"/>
    </location>
</feature>
<dbReference type="EMBL" id="BDSP01000076">
    <property type="protein sequence ID" value="GAX14219.1"/>
    <property type="molecule type" value="Genomic_DNA"/>
</dbReference>
<comment type="caution">
    <text evidence="2">The sequence shown here is derived from an EMBL/GenBank/DDBJ whole genome shotgun (WGS) entry which is preliminary data.</text>
</comment>
<proteinExistence type="predicted"/>
<name>A0A1Z5JJQ3_FISSO</name>
<gene>
    <name evidence="2" type="ORF">FisN_20Hu157</name>
</gene>
<evidence type="ECO:0000313" key="2">
    <source>
        <dbReference type="EMBL" id="GAX14219.1"/>
    </source>
</evidence>
<dbReference type="AlphaFoldDB" id="A0A1Z5JJQ3"/>
<organism evidence="2 3">
    <name type="scientific">Fistulifera solaris</name>
    <name type="common">Oleaginous diatom</name>
    <dbReference type="NCBI Taxonomy" id="1519565"/>
    <lineage>
        <taxon>Eukaryota</taxon>
        <taxon>Sar</taxon>
        <taxon>Stramenopiles</taxon>
        <taxon>Ochrophyta</taxon>
        <taxon>Bacillariophyta</taxon>
        <taxon>Bacillariophyceae</taxon>
        <taxon>Bacillariophycidae</taxon>
        <taxon>Naviculales</taxon>
        <taxon>Naviculaceae</taxon>
        <taxon>Fistulifera</taxon>
    </lineage>
</organism>
<evidence type="ECO:0000313" key="3">
    <source>
        <dbReference type="Proteomes" id="UP000198406"/>
    </source>
</evidence>
<accession>A0A1Z5JJQ3</accession>
<protein>
    <recommendedName>
        <fullName evidence="4">Coenzyme Q-binding protein COQ10 START domain-containing protein</fullName>
    </recommendedName>
</protein>
<dbReference type="OrthoDB" id="41924at2759"/>
<feature type="signal peptide" evidence="1">
    <location>
        <begin position="1"/>
        <end position="21"/>
    </location>
</feature>
<evidence type="ECO:0000256" key="1">
    <source>
        <dbReference type="SAM" id="SignalP"/>
    </source>
</evidence>